<evidence type="ECO:0000256" key="3">
    <source>
        <dbReference type="ARBA" id="ARBA00012409"/>
    </source>
</evidence>
<comment type="catalytic activity">
    <reaction evidence="15">
        <text>L-seryl-[protein] + ATP = O-phospho-L-seryl-[protein] + ADP + H(+)</text>
        <dbReference type="Rhea" id="RHEA:17989"/>
        <dbReference type="Rhea" id="RHEA-COMP:9863"/>
        <dbReference type="Rhea" id="RHEA-COMP:11604"/>
        <dbReference type="ChEBI" id="CHEBI:15378"/>
        <dbReference type="ChEBI" id="CHEBI:29999"/>
        <dbReference type="ChEBI" id="CHEBI:30616"/>
        <dbReference type="ChEBI" id="CHEBI:83421"/>
        <dbReference type="ChEBI" id="CHEBI:456216"/>
        <dbReference type="EC" id="2.7.11.22"/>
    </reaction>
</comment>
<evidence type="ECO:0000256" key="2">
    <source>
        <dbReference type="ARBA" id="ARBA00006485"/>
    </source>
</evidence>
<proteinExistence type="inferred from homology"/>
<keyword evidence="9" id="KW-0547">Nucleotide-binding</keyword>
<evidence type="ECO:0000259" key="18">
    <source>
        <dbReference type="PROSITE" id="PS50011"/>
    </source>
</evidence>
<dbReference type="GO" id="GO:0046872">
    <property type="term" value="F:metal ion binding"/>
    <property type="evidence" value="ECO:0007669"/>
    <property type="project" value="UniProtKB-KW"/>
</dbReference>
<comment type="catalytic activity">
    <reaction evidence="14">
        <text>L-threonyl-[protein] + ATP = O-phospho-L-threonyl-[protein] + ADP + H(+)</text>
        <dbReference type="Rhea" id="RHEA:46608"/>
        <dbReference type="Rhea" id="RHEA-COMP:11060"/>
        <dbReference type="Rhea" id="RHEA-COMP:11605"/>
        <dbReference type="ChEBI" id="CHEBI:15378"/>
        <dbReference type="ChEBI" id="CHEBI:30013"/>
        <dbReference type="ChEBI" id="CHEBI:30616"/>
        <dbReference type="ChEBI" id="CHEBI:61977"/>
        <dbReference type="ChEBI" id="CHEBI:456216"/>
        <dbReference type="EC" id="2.7.11.22"/>
    </reaction>
</comment>
<comment type="subcellular location">
    <subcellularLocation>
        <location evidence="1">Nucleus</location>
    </subcellularLocation>
</comment>
<dbReference type="Gene3D" id="3.30.200.20">
    <property type="entry name" value="Phosphorylase Kinase, domain 1"/>
    <property type="match status" value="1"/>
</dbReference>
<dbReference type="InterPro" id="IPR000719">
    <property type="entry name" value="Prot_kinase_dom"/>
</dbReference>
<dbReference type="GO" id="GO:0008353">
    <property type="term" value="F:RNA polymerase II CTD heptapeptide repeat kinase activity"/>
    <property type="evidence" value="ECO:0007669"/>
    <property type="project" value="UniProtKB-EC"/>
</dbReference>
<accession>A0A1Y1XUN0</accession>
<dbReference type="CDD" id="cd07842">
    <property type="entry name" value="STKc_CDK8_like"/>
    <property type="match status" value="1"/>
</dbReference>
<evidence type="ECO:0000256" key="10">
    <source>
        <dbReference type="ARBA" id="ARBA00022777"/>
    </source>
</evidence>
<evidence type="ECO:0000256" key="17">
    <source>
        <dbReference type="SAM" id="MobiDB-lite"/>
    </source>
</evidence>
<evidence type="ECO:0000256" key="14">
    <source>
        <dbReference type="ARBA" id="ARBA00047811"/>
    </source>
</evidence>
<dbReference type="GO" id="GO:0016592">
    <property type="term" value="C:mediator complex"/>
    <property type="evidence" value="ECO:0007669"/>
    <property type="project" value="TreeGrafter"/>
</dbReference>
<feature type="compositionally biased region" description="Basic and acidic residues" evidence="17">
    <location>
        <begin position="350"/>
        <end position="374"/>
    </location>
</feature>
<evidence type="ECO:0000256" key="8">
    <source>
        <dbReference type="ARBA" id="ARBA00022723"/>
    </source>
</evidence>
<dbReference type="InParanoid" id="A0A1Y1XUN0"/>
<dbReference type="InterPro" id="IPR011009">
    <property type="entry name" value="Kinase-like_dom_sf"/>
</dbReference>
<reference evidence="19 20" key="1">
    <citation type="submission" date="2016-07" db="EMBL/GenBank/DDBJ databases">
        <title>Pervasive Adenine N6-methylation of Active Genes in Fungi.</title>
        <authorList>
            <consortium name="DOE Joint Genome Institute"/>
            <person name="Mondo S.J."/>
            <person name="Dannebaum R.O."/>
            <person name="Kuo R.C."/>
            <person name="Labutti K."/>
            <person name="Haridas S."/>
            <person name="Kuo A."/>
            <person name="Salamov A."/>
            <person name="Ahrendt S.R."/>
            <person name="Lipzen A."/>
            <person name="Sullivan W."/>
            <person name="Andreopoulos W.B."/>
            <person name="Clum A."/>
            <person name="Lindquist E."/>
            <person name="Daum C."/>
            <person name="Ramamoorthy G.K."/>
            <person name="Gryganskyi A."/>
            <person name="Culley D."/>
            <person name="Magnuson J.K."/>
            <person name="James T.Y."/>
            <person name="O'Malley M.A."/>
            <person name="Stajich J.E."/>
            <person name="Spatafora J.W."/>
            <person name="Visel A."/>
            <person name="Grigoriev I.V."/>
        </authorList>
    </citation>
    <scope>NUCLEOTIDE SEQUENCE [LARGE SCALE GENOMIC DNA]</scope>
    <source>
        <strain evidence="19 20">CBS 931.73</strain>
    </source>
</reference>
<protein>
    <recommendedName>
        <fullName evidence="13">Cyclin-dependent kinase 8</fullName>
        <ecNumber evidence="4">2.7.11.22</ecNumber>
        <ecNumber evidence="3">2.7.11.23</ecNumber>
    </recommendedName>
</protein>
<evidence type="ECO:0000256" key="4">
    <source>
        <dbReference type="ARBA" id="ARBA00012425"/>
    </source>
</evidence>
<keyword evidence="7" id="KW-0808">Transferase</keyword>
<evidence type="ECO:0000313" key="20">
    <source>
        <dbReference type="Proteomes" id="UP000193498"/>
    </source>
</evidence>
<dbReference type="FunFam" id="1.10.510.10:FF:000408">
    <property type="entry name" value="Serine/threonine-protein kinase SSN3"/>
    <property type="match status" value="1"/>
</dbReference>
<evidence type="ECO:0000256" key="11">
    <source>
        <dbReference type="ARBA" id="ARBA00022840"/>
    </source>
</evidence>
<dbReference type="SUPFAM" id="SSF56112">
    <property type="entry name" value="Protein kinase-like (PK-like)"/>
    <property type="match status" value="1"/>
</dbReference>
<evidence type="ECO:0000256" key="6">
    <source>
        <dbReference type="ARBA" id="ARBA00022527"/>
    </source>
</evidence>
<keyword evidence="5" id="KW-0678">Repressor</keyword>
<evidence type="ECO:0000256" key="1">
    <source>
        <dbReference type="ARBA" id="ARBA00004123"/>
    </source>
</evidence>
<name>A0A1Y1XUN0_9FUNG</name>
<dbReference type="EMBL" id="MCFE01000442">
    <property type="protein sequence ID" value="ORX89458.1"/>
    <property type="molecule type" value="Genomic_DNA"/>
</dbReference>
<keyword evidence="20" id="KW-1185">Reference proteome</keyword>
<feature type="region of interest" description="Disordered" evidence="17">
    <location>
        <begin position="330"/>
        <end position="389"/>
    </location>
</feature>
<evidence type="ECO:0000256" key="9">
    <source>
        <dbReference type="ARBA" id="ARBA00022741"/>
    </source>
</evidence>
<keyword evidence="12" id="KW-0539">Nucleus</keyword>
<comment type="similarity">
    <text evidence="2">Belongs to the protein kinase superfamily. CMGC Ser/Thr protein kinase family. CDC2/CDKX subfamily.</text>
</comment>
<evidence type="ECO:0000256" key="15">
    <source>
        <dbReference type="ARBA" id="ARBA00048367"/>
    </source>
</evidence>
<dbReference type="PANTHER" id="PTHR24056:SF495">
    <property type="entry name" value="CYCLIN-DEPENDENT KINASE 8-RELATED"/>
    <property type="match status" value="1"/>
</dbReference>
<keyword evidence="6" id="KW-0723">Serine/threonine-protein kinase</keyword>
<sequence length="389" mass="44947">MEAYKARKNAVRIKVLDKYEILGFISSGTYGRVYKARSKESFDFGKEYAIKKFKPEKEGEVSTYTGVSQSACREIALCRELDHENIVILKEVILEDKSIHMVLGYAEHDFLQILHHHIHHERKPLPEYTIKSFLWQLLNGLSYLHNNWILHRDLKPANILVTADGVVKIGDLGLARLFQRPLQPLYNGDKVVVTIWYRAPELLLGARHYTKAVDIWAVGCIFAELLTLRPIFKGEEAKMDNKKNIPFQKNQLTKIFEVIGTPTKERWPMIDQMPEYHNLSSFRTYPNNLKGILQSTSSCKSESAFQLLASMFEYDPLKRITAEEALDHPYFQEDPKPSLNSFAGQPFEYPTRRVTQDDMDMKGHSKPPQKDEKSQSAADKANVKRRKME</sequence>
<evidence type="ECO:0000256" key="5">
    <source>
        <dbReference type="ARBA" id="ARBA00022491"/>
    </source>
</evidence>
<organism evidence="19 20">
    <name type="scientific">Basidiobolus meristosporus CBS 931.73</name>
    <dbReference type="NCBI Taxonomy" id="1314790"/>
    <lineage>
        <taxon>Eukaryota</taxon>
        <taxon>Fungi</taxon>
        <taxon>Fungi incertae sedis</taxon>
        <taxon>Zoopagomycota</taxon>
        <taxon>Entomophthoromycotina</taxon>
        <taxon>Basidiobolomycetes</taxon>
        <taxon>Basidiobolales</taxon>
        <taxon>Basidiobolaceae</taxon>
        <taxon>Basidiobolus</taxon>
    </lineage>
</organism>
<evidence type="ECO:0000313" key="19">
    <source>
        <dbReference type="EMBL" id="ORX89458.1"/>
    </source>
</evidence>
<evidence type="ECO:0000256" key="12">
    <source>
        <dbReference type="ARBA" id="ARBA00023242"/>
    </source>
</evidence>
<dbReference type="FunCoup" id="A0A1Y1XUN0">
    <property type="interactions" value="1298"/>
</dbReference>
<dbReference type="AlphaFoldDB" id="A0A1Y1XUN0"/>
<dbReference type="PROSITE" id="PS00108">
    <property type="entry name" value="PROTEIN_KINASE_ST"/>
    <property type="match status" value="1"/>
</dbReference>
<keyword evidence="11" id="KW-0067">ATP-binding</keyword>
<comment type="caution">
    <text evidence="19">The sequence shown here is derived from an EMBL/GenBank/DDBJ whole genome shotgun (WGS) entry which is preliminary data.</text>
</comment>
<evidence type="ECO:0000256" key="7">
    <source>
        <dbReference type="ARBA" id="ARBA00022679"/>
    </source>
</evidence>
<dbReference type="Pfam" id="PF00069">
    <property type="entry name" value="Pkinase"/>
    <property type="match status" value="1"/>
</dbReference>
<dbReference type="SMART" id="SM00220">
    <property type="entry name" value="S_TKc"/>
    <property type="match status" value="1"/>
</dbReference>
<dbReference type="EC" id="2.7.11.22" evidence="4"/>
<dbReference type="STRING" id="1314790.A0A1Y1XUN0"/>
<feature type="domain" description="Protein kinase" evidence="18">
    <location>
        <begin position="19"/>
        <end position="331"/>
    </location>
</feature>
<evidence type="ECO:0000256" key="16">
    <source>
        <dbReference type="ARBA" id="ARBA00049280"/>
    </source>
</evidence>
<dbReference type="PROSITE" id="PS50011">
    <property type="entry name" value="PROTEIN_KINASE_DOM"/>
    <property type="match status" value="1"/>
</dbReference>
<dbReference type="InterPro" id="IPR050108">
    <property type="entry name" value="CDK"/>
</dbReference>
<dbReference type="Gene3D" id="1.10.510.10">
    <property type="entry name" value="Transferase(Phosphotransferase) domain 1"/>
    <property type="match status" value="1"/>
</dbReference>
<keyword evidence="10 19" id="KW-0418">Kinase</keyword>
<dbReference type="GO" id="GO:0004693">
    <property type="term" value="F:cyclin-dependent protein serine/threonine kinase activity"/>
    <property type="evidence" value="ECO:0007669"/>
    <property type="project" value="UniProtKB-EC"/>
</dbReference>
<dbReference type="InterPro" id="IPR008271">
    <property type="entry name" value="Ser/Thr_kinase_AS"/>
</dbReference>
<dbReference type="PANTHER" id="PTHR24056">
    <property type="entry name" value="CELL DIVISION PROTEIN KINASE"/>
    <property type="match status" value="1"/>
</dbReference>
<keyword evidence="8" id="KW-0479">Metal-binding</keyword>
<dbReference type="GO" id="GO:0005524">
    <property type="term" value="F:ATP binding"/>
    <property type="evidence" value="ECO:0007669"/>
    <property type="project" value="UniProtKB-KW"/>
</dbReference>
<dbReference type="EC" id="2.7.11.23" evidence="3"/>
<evidence type="ECO:0000256" key="13">
    <source>
        <dbReference type="ARBA" id="ARBA00041823"/>
    </source>
</evidence>
<dbReference type="Proteomes" id="UP000193498">
    <property type="component" value="Unassembled WGS sequence"/>
</dbReference>
<comment type="catalytic activity">
    <reaction evidence="16">
        <text>[DNA-directed RNA polymerase] + ATP = phospho-[DNA-directed RNA polymerase] + ADP + H(+)</text>
        <dbReference type="Rhea" id="RHEA:10216"/>
        <dbReference type="Rhea" id="RHEA-COMP:11321"/>
        <dbReference type="Rhea" id="RHEA-COMP:11322"/>
        <dbReference type="ChEBI" id="CHEBI:15378"/>
        <dbReference type="ChEBI" id="CHEBI:30616"/>
        <dbReference type="ChEBI" id="CHEBI:43176"/>
        <dbReference type="ChEBI" id="CHEBI:68546"/>
        <dbReference type="ChEBI" id="CHEBI:456216"/>
        <dbReference type="EC" id="2.7.11.23"/>
    </reaction>
</comment>
<dbReference type="OrthoDB" id="6284126at2759"/>
<gene>
    <name evidence="19" type="ORF">K493DRAFT_289288</name>
</gene>